<comment type="caution">
    <text evidence="1">The sequence shown here is derived from an EMBL/GenBank/DDBJ whole genome shotgun (WGS) entry which is preliminary data.</text>
</comment>
<sequence>MLAAATAAAVVAWAGDGVGRGPLEDAVRRALDPLRPALAAALV</sequence>
<gene>
    <name evidence="1" type="ORF">BFL34_02834</name>
</gene>
<reference evidence="1 2" key="1">
    <citation type="submission" date="2016-08" db="EMBL/GenBank/DDBJ databases">
        <title>Genome sequence of Clavibacter michiganensis spp strain CFBP7494.</title>
        <authorList>
            <person name="Thapa S.P."/>
            <person name="Coaker G."/>
            <person name="Jacques M.-A."/>
        </authorList>
    </citation>
    <scope>NUCLEOTIDE SEQUENCE [LARGE SCALE GENOMIC DNA]</scope>
    <source>
        <strain evidence="1">CFBP7494</strain>
    </source>
</reference>
<dbReference type="AlphaFoldDB" id="A0A251Y471"/>
<dbReference type="EMBL" id="MDJW01000012">
    <property type="protein sequence ID" value="OUE18798.1"/>
    <property type="molecule type" value="Genomic_DNA"/>
</dbReference>
<name>A0A251Y471_9MICO</name>
<accession>A0A251Y471</accession>
<evidence type="ECO:0000313" key="2">
    <source>
        <dbReference type="Proteomes" id="UP000194837"/>
    </source>
</evidence>
<protein>
    <submittedName>
        <fullName evidence="1">Uncharacterized protein</fullName>
    </submittedName>
</protein>
<dbReference type="Proteomes" id="UP000194837">
    <property type="component" value="Unassembled WGS sequence"/>
</dbReference>
<proteinExistence type="predicted"/>
<evidence type="ECO:0000313" key="1">
    <source>
        <dbReference type="EMBL" id="OUE18798.1"/>
    </source>
</evidence>
<organism evidence="1 2">
    <name type="scientific">Clavibacter michiganensis</name>
    <dbReference type="NCBI Taxonomy" id="28447"/>
    <lineage>
        <taxon>Bacteria</taxon>
        <taxon>Bacillati</taxon>
        <taxon>Actinomycetota</taxon>
        <taxon>Actinomycetes</taxon>
        <taxon>Micrococcales</taxon>
        <taxon>Microbacteriaceae</taxon>
        <taxon>Clavibacter</taxon>
    </lineage>
</organism>